<sequence>MSKIVSPKLLIDGSEFLPKSSYRVTISQSMGDHSAFRISFPANATEGYGSALMDNALKSVGKKVSIGLDNGELEFIGVVTSADLQKHSGAPGNLILSGYSPSILLSRSAQCKSYEEGTSLGQVITDTFDGHDTNLLKTALGNGTDIKLPYTVQYNEDDFSFVRRLCARYGVWMYDNGKALHVGRSGQGSFQGTYGENVHTFQLSANLQGRIFGVSSHDWVNDSLLESDASAYKAQGGHPYIDVVDGASETLFSKKGNYHWSLDQHEYSGQGGMDTAAKVAVHARTSAMVTASGSSELVSLCVGDTLTVEGLNFTDGNTKDAYGSYMVTKITHGFDHSGHYLNEFEGVPEGTEHPFYGNVFSAPFAQAQRGLVLDNADPEGLGRIKVQFGWQKPMGTSTPWIKMHTPYSGSGKGFYFIPEKDEEVLVGFEGNNPERPFVLSAGHSASTKSGFADPENNTKAIRTRSGHLIELNDTDGEESITITDKNSNKIFLDTKNSSISITAPGNLSLNADTIDIKAKNALTIKSEESTIAIASKDAIGMHSAEATVQISGKENVDMRSTEAEVKVKAKTNLNVVGNEKVDILSGKELAMHGRATSKLTGGEVHVNKG</sequence>
<name>A0A7H9ATN2_9FLAO</name>
<accession>A0A7H9ATN2</accession>
<organism evidence="2 3">
    <name type="scientific">Costertonia aggregata</name>
    <dbReference type="NCBI Taxonomy" id="343403"/>
    <lineage>
        <taxon>Bacteria</taxon>
        <taxon>Pseudomonadati</taxon>
        <taxon>Bacteroidota</taxon>
        <taxon>Flavobacteriia</taxon>
        <taxon>Flavobacteriales</taxon>
        <taxon>Flavobacteriaceae</taxon>
        <taxon>Costertonia</taxon>
    </lineage>
</organism>
<dbReference type="Pfam" id="PF04717">
    <property type="entry name" value="Phage_base_V"/>
    <property type="match status" value="1"/>
</dbReference>
<dbReference type="SUPFAM" id="SSF69255">
    <property type="entry name" value="gp5 N-terminal domain-like"/>
    <property type="match status" value="1"/>
</dbReference>
<evidence type="ECO:0000313" key="3">
    <source>
        <dbReference type="Proteomes" id="UP000509302"/>
    </source>
</evidence>
<evidence type="ECO:0000313" key="2">
    <source>
        <dbReference type="EMBL" id="QLG46843.1"/>
    </source>
</evidence>
<keyword evidence="3" id="KW-1185">Reference proteome</keyword>
<dbReference type="Gene3D" id="2.40.50.230">
    <property type="entry name" value="Gp5 N-terminal domain"/>
    <property type="match status" value="1"/>
</dbReference>
<protein>
    <submittedName>
        <fullName evidence="2">Type IV secretion protein Rhs</fullName>
    </submittedName>
</protein>
<proteinExistence type="predicted"/>
<dbReference type="KEGG" id="cagg:HYG79_16285"/>
<feature type="domain" description="Gp5/Type VI secretion system Vgr protein OB-fold" evidence="1">
    <location>
        <begin position="368"/>
        <end position="440"/>
    </location>
</feature>
<evidence type="ECO:0000259" key="1">
    <source>
        <dbReference type="Pfam" id="PF04717"/>
    </source>
</evidence>
<dbReference type="AlphaFoldDB" id="A0A7H9ATN2"/>
<dbReference type="Proteomes" id="UP000509302">
    <property type="component" value="Chromosome"/>
</dbReference>
<dbReference type="Pfam" id="PF05954">
    <property type="entry name" value="Phage_GPD"/>
    <property type="match status" value="1"/>
</dbReference>
<dbReference type="InterPro" id="IPR037026">
    <property type="entry name" value="Vgr_OB-fold_dom_sf"/>
</dbReference>
<dbReference type="Gene3D" id="4.10.220.110">
    <property type="match status" value="1"/>
</dbReference>
<dbReference type="InterPro" id="IPR006531">
    <property type="entry name" value="Gp5/Vgr_OB"/>
</dbReference>
<dbReference type="Gene3D" id="2.30.110.50">
    <property type="match status" value="1"/>
</dbReference>
<gene>
    <name evidence="2" type="ORF">HYG79_16285</name>
</gene>
<dbReference type="Gene3D" id="3.55.50.10">
    <property type="entry name" value="Baseplate protein-like domains"/>
    <property type="match status" value="1"/>
</dbReference>
<dbReference type="RefSeq" id="WP_179243122.1">
    <property type="nucleotide sequence ID" value="NZ_CP058595.1"/>
</dbReference>
<dbReference type="EMBL" id="CP058595">
    <property type="protein sequence ID" value="QLG46843.1"/>
    <property type="molecule type" value="Genomic_DNA"/>
</dbReference>
<dbReference type="SUPFAM" id="SSF69279">
    <property type="entry name" value="Phage tail proteins"/>
    <property type="match status" value="1"/>
</dbReference>
<reference evidence="2 3" key="1">
    <citation type="journal article" date="2006" name="Int. J. Syst. Evol. Microbiol.">
        <title>Costertonia aggregata gen. nov., sp. nov., a mesophilic marine bacterium of the family Flavobacteriaceae, isolated from a mature biofilm.</title>
        <authorList>
            <person name="Kwon K.K."/>
            <person name="Lee Y.K."/>
            <person name="Lee H.K."/>
        </authorList>
    </citation>
    <scope>NUCLEOTIDE SEQUENCE [LARGE SCALE GENOMIC DNA]</scope>
    <source>
        <strain evidence="2 3">KCCM 42265</strain>
    </source>
</reference>